<evidence type="ECO:0000256" key="6">
    <source>
        <dbReference type="ARBA" id="ARBA00022824"/>
    </source>
</evidence>
<name>A0A7N0UFH0_KALFE</name>
<evidence type="ECO:0000256" key="1">
    <source>
        <dbReference type="ARBA" id="ARBA00004162"/>
    </source>
</evidence>
<proteinExistence type="inferred from homology"/>
<comment type="pathway">
    <text evidence="4">Lipid metabolism.</text>
</comment>
<dbReference type="UniPathway" id="UPA00282"/>
<protein>
    <recommendedName>
        <fullName evidence="15">Diacylglycerol O-acyltransferase</fullName>
    </recommendedName>
</protein>
<dbReference type="EnsemblPlants" id="Kaladp0066s0091.1.v1.1">
    <property type="protein sequence ID" value="Kaladp0066s0091.1.v1.1"/>
    <property type="gene ID" value="Kaladp0066s0091.v1.1"/>
</dbReference>
<feature type="domain" description="O-acyltransferase WSD1-like N-terminal" evidence="11">
    <location>
        <begin position="90"/>
        <end position="293"/>
    </location>
</feature>
<dbReference type="GO" id="GO:0047196">
    <property type="term" value="F:long-chain-alcohol O-fatty-acyltransferase activity"/>
    <property type="evidence" value="ECO:0007669"/>
    <property type="project" value="UniProtKB-EC"/>
</dbReference>
<dbReference type="OMA" id="IMRRTFC"/>
<evidence type="ECO:0000259" key="11">
    <source>
        <dbReference type="Pfam" id="PF03007"/>
    </source>
</evidence>
<evidence type="ECO:0000256" key="9">
    <source>
        <dbReference type="ARBA" id="ARBA00047604"/>
    </source>
</evidence>
<dbReference type="SUPFAM" id="SSF52777">
    <property type="entry name" value="CoA-dependent acyltransferases"/>
    <property type="match status" value="1"/>
</dbReference>
<keyword evidence="14" id="KW-1185">Reference proteome</keyword>
<comment type="similarity">
    <text evidence="8">In the N-terminal section; belongs to the long-chain O-acyltransferase family.</text>
</comment>
<evidence type="ECO:0000313" key="14">
    <source>
        <dbReference type="Proteomes" id="UP000594263"/>
    </source>
</evidence>
<evidence type="ECO:0000256" key="4">
    <source>
        <dbReference type="ARBA" id="ARBA00005189"/>
    </source>
</evidence>
<evidence type="ECO:0000256" key="3">
    <source>
        <dbReference type="ARBA" id="ARBA00004771"/>
    </source>
</evidence>
<dbReference type="Gramene" id="Kaladp0066s0091.1.v1.1">
    <property type="protein sequence ID" value="Kaladp0066s0091.1.v1.1"/>
    <property type="gene ID" value="Kaladp0066s0091.v1.1"/>
</dbReference>
<dbReference type="GO" id="GO:0004144">
    <property type="term" value="F:diacylglycerol O-acyltransferase activity"/>
    <property type="evidence" value="ECO:0007669"/>
    <property type="project" value="UniProtKB-EC"/>
</dbReference>
<dbReference type="InterPro" id="IPR004255">
    <property type="entry name" value="O-acyltransferase_WSD1_N"/>
</dbReference>
<evidence type="ECO:0000259" key="12">
    <source>
        <dbReference type="Pfam" id="PF06974"/>
    </source>
</evidence>
<comment type="catalytic activity">
    <reaction evidence="9">
        <text>a long chain fatty alcohol + a fatty acyl-CoA = a long-chain alcohol wax ester + CoA</text>
        <dbReference type="Rhea" id="RHEA:38443"/>
        <dbReference type="ChEBI" id="CHEBI:17135"/>
        <dbReference type="ChEBI" id="CHEBI:57287"/>
        <dbReference type="ChEBI" id="CHEBI:77636"/>
        <dbReference type="ChEBI" id="CHEBI:235323"/>
        <dbReference type="EC" id="2.3.1.75"/>
    </reaction>
</comment>
<comment type="subcellular location">
    <subcellularLocation>
        <location evidence="1">Cell membrane</location>
        <topology evidence="1">Single-pass membrane protein</topology>
    </subcellularLocation>
    <subcellularLocation>
        <location evidence="2">Endoplasmic reticulum membrane</location>
    </subcellularLocation>
</comment>
<evidence type="ECO:0008006" key="15">
    <source>
        <dbReference type="Google" id="ProtNLM"/>
    </source>
</evidence>
<dbReference type="PANTHER" id="PTHR31650:SF38">
    <property type="entry name" value="O-ACYLTRANSFERASE WSD1-LIKE"/>
    <property type="match status" value="1"/>
</dbReference>
<accession>A0A7N0UFH0</accession>
<dbReference type="Proteomes" id="UP000594263">
    <property type="component" value="Unplaced"/>
</dbReference>
<dbReference type="Pfam" id="PF06974">
    <property type="entry name" value="WS_DGAT_C"/>
    <property type="match status" value="1"/>
</dbReference>
<dbReference type="InterPro" id="IPR045034">
    <property type="entry name" value="O-acyltransferase_WSD1-like"/>
</dbReference>
<feature type="domain" description="O-acyltransferase WSD1 C-terminal" evidence="12">
    <location>
        <begin position="366"/>
        <end position="505"/>
    </location>
</feature>
<keyword evidence="6" id="KW-0256">Endoplasmic reticulum</keyword>
<dbReference type="Pfam" id="PF03007">
    <property type="entry name" value="WS_DGAT_cat"/>
    <property type="match status" value="1"/>
</dbReference>
<sequence length="512" mass="57275">MGSLEGLKLRKSAGMKTIKLAAEKVMGLEDEPLSPMALMFHKPDSNVYIIAIFGCKCLIDTGHLKANLAEFVLSHPRLYSLQVVDKERGGMKWVQTEVDLNKHVISPEIDPTLVTTLPEKFVEDYLYNLGQTKIDMSKPLWDIHILNSVKTSTDTESVAILRMHHSLGDGMSLMSLMLALARRTSDNTPLPTTKASADDKNLQISKTMVKGKSESFLSRQLKAVRSGWWLVWNTLIDVLVFLATALFLKDTDNPLSAPADVGDTPKRIVHRRVSLDDIKLITKATKTTVNDVVMGVTEAGLSRYLNRRYGERRSSNGDKQLRVSEGRVNNLPTNIRLRAAVFFNVRLLAGFHGMENMKEKGSLARWGNQIGYVVYPLKAAIRSNPVEYVYSVKANMDRKKASLESRFSYFLIKILVKLFGIKAVNLPRNTSVYFSNMIGPREEVSMFGYPISYIATSCHGVPSGLVIHVITYVDKLMFALAVDEGVIPDPHQLCDDLEESLNIIKQTVVRTN</sequence>
<evidence type="ECO:0000256" key="5">
    <source>
        <dbReference type="ARBA" id="ARBA00022679"/>
    </source>
</evidence>
<reference evidence="13" key="1">
    <citation type="submission" date="2021-01" db="UniProtKB">
        <authorList>
            <consortium name="EnsemblPlants"/>
        </authorList>
    </citation>
    <scope>IDENTIFICATION</scope>
</reference>
<dbReference type="GO" id="GO:0005789">
    <property type="term" value="C:endoplasmic reticulum membrane"/>
    <property type="evidence" value="ECO:0007669"/>
    <property type="project" value="UniProtKB-SubCell"/>
</dbReference>
<evidence type="ECO:0000256" key="7">
    <source>
        <dbReference type="ARBA" id="ARBA00023315"/>
    </source>
</evidence>
<evidence type="ECO:0000256" key="2">
    <source>
        <dbReference type="ARBA" id="ARBA00004586"/>
    </source>
</evidence>
<keyword evidence="7" id="KW-0012">Acyltransferase</keyword>
<dbReference type="InterPro" id="IPR009721">
    <property type="entry name" value="O-acyltransferase_WSD1_C"/>
</dbReference>
<dbReference type="AlphaFoldDB" id="A0A7N0UFH0"/>
<dbReference type="GO" id="GO:0005886">
    <property type="term" value="C:plasma membrane"/>
    <property type="evidence" value="ECO:0007669"/>
    <property type="project" value="UniProtKB-SubCell"/>
</dbReference>
<evidence type="ECO:0000256" key="10">
    <source>
        <dbReference type="ARBA" id="ARBA00048109"/>
    </source>
</evidence>
<comment type="catalytic activity">
    <reaction evidence="10">
        <text>an acyl-CoA + a 1,2-diacyl-sn-glycerol = a triacyl-sn-glycerol + CoA</text>
        <dbReference type="Rhea" id="RHEA:10868"/>
        <dbReference type="ChEBI" id="CHEBI:17815"/>
        <dbReference type="ChEBI" id="CHEBI:57287"/>
        <dbReference type="ChEBI" id="CHEBI:58342"/>
        <dbReference type="ChEBI" id="CHEBI:64615"/>
        <dbReference type="EC" id="2.3.1.20"/>
    </reaction>
</comment>
<dbReference type="InterPro" id="IPR023213">
    <property type="entry name" value="CAT-like_dom_sf"/>
</dbReference>
<keyword evidence="5" id="KW-0808">Transferase</keyword>
<evidence type="ECO:0000313" key="13">
    <source>
        <dbReference type="EnsemblPlants" id="Kaladp0066s0091.1.v1.1"/>
    </source>
</evidence>
<dbReference type="PANTHER" id="PTHR31650">
    <property type="entry name" value="O-ACYLTRANSFERASE (WSD1-LIKE) FAMILY PROTEIN"/>
    <property type="match status" value="1"/>
</dbReference>
<evidence type="ECO:0000256" key="8">
    <source>
        <dbReference type="ARBA" id="ARBA00024360"/>
    </source>
</evidence>
<organism evidence="13 14">
    <name type="scientific">Kalanchoe fedtschenkoi</name>
    <name type="common">Lavender scallops</name>
    <name type="synonym">South American air plant</name>
    <dbReference type="NCBI Taxonomy" id="63787"/>
    <lineage>
        <taxon>Eukaryota</taxon>
        <taxon>Viridiplantae</taxon>
        <taxon>Streptophyta</taxon>
        <taxon>Embryophyta</taxon>
        <taxon>Tracheophyta</taxon>
        <taxon>Spermatophyta</taxon>
        <taxon>Magnoliopsida</taxon>
        <taxon>eudicotyledons</taxon>
        <taxon>Gunneridae</taxon>
        <taxon>Pentapetalae</taxon>
        <taxon>Saxifragales</taxon>
        <taxon>Crassulaceae</taxon>
        <taxon>Kalanchoe</taxon>
    </lineage>
</organism>
<comment type="pathway">
    <text evidence="3">Glycerolipid metabolism; triacylglycerol biosynthesis.</text>
</comment>
<dbReference type="Gene3D" id="3.30.559.10">
    <property type="entry name" value="Chloramphenicol acetyltransferase-like domain"/>
    <property type="match status" value="1"/>
</dbReference>
<dbReference type="GO" id="GO:0019432">
    <property type="term" value="P:triglyceride biosynthetic process"/>
    <property type="evidence" value="ECO:0007669"/>
    <property type="project" value="UniProtKB-UniPathway"/>
</dbReference>